<organism evidence="1">
    <name type="scientific">viral metagenome</name>
    <dbReference type="NCBI Taxonomy" id="1070528"/>
    <lineage>
        <taxon>unclassified sequences</taxon>
        <taxon>metagenomes</taxon>
        <taxon>organismal metagenomes</taxon>
    </lineage>
</organism>
<protein>
    <submittedName>
        <fullName evidence="1">Uncharacterized protein</fullName>
    </submittedName>
</protein>
<reference evidence="1" key="1">
    <citation type="journal article" date="2020" name="Nature">
        <title>Giant virus diversity and host interactions through global metagenomics.</title>
        <authorList>
            <person name="Schulz F."/>
            <person name="Roux S."/>
            <person name="Paez-Espino D."/>
            <person name="Jungbluth S."/>
            <person name="Walsh D.A."/>
            <person name="Denef V.J."/>
            <person name="McMahon K.D."/>
            <person name="Konstantinidis K.T."/>
            <person name="Eloe-Fadrosh E.A."/>
            <person name="Kyrpides N.C."/>
            <person name="Woyke T."/>
        </authorList>
    </citation>
    <scope>NUCLEOTIDE SEQUENCE</scope>
    <source>
        <strain evidence="1">GVMAG-S-3300013094-109</strain>
    </source>
</reference>
<sequence>MKKMKISNSLRFNSYLTNKYGNDNYKINKFGFKPSYYTKKSTKKYKVCDLEGKCLQVS</sequence>
<dbReference type="EMBL" id="MN740991">
    <property type="protein sequence ID" value="QHU21630.1"/>
    <property type="molecule type" value="Genomic_DNA"/>
</dbReference>
<accession>A0A6C0KY80</accession>
<name>A0A6C0KY80_9ZZZZ</name>
<evidence type="ECO:0000313" key="1">
    <source>
        <dbReference type="EMBL" id="QHU21630.1"/>
    </source>
</evidence>
<dbReference type="AlphaFoldDB" id="A0A6C0KY80"/>
<proteinExistence type="predicted"/>